<dbReference type="GeneID" id="29419845"/>
<dbReference type="OrthoDB" id="2083169at2"/>
<keyword evidence="1" id="KW-1133">Transmembrane helix</keyword>
<feature type="transmembrane region" description="Helical" evidence="1">
    <location>
        <begin position="50"/>
        <end position="67"/>
    </location>
</feature>
<keyword evidence="1" id="KW-0472">Membrane</keyword>
<dbReference type="RefSeq" id="WP_017894830.1">
    <property type="nucleotide sequence ID" value="NZ_CBXI010000043.1"/>
</dbReference>
<gene>
    <name evidence="2" type="ORF">CTDIVETGP_2668</name>
</gene>
<comment type="caution">
    <text evidence="2">The sequence shown here is derived from an EMBL/GenBank/DDBJ whole genome shotgun (WGS) entry which is preliminary data.</text>
</comment>
<evidence type="ECO:0000313" key="2">
    <source>
        <dbReference type="EMBL" id="CDL92598.1"/>
    </source>
</evidence>
<reference evidence="2 3" key="1">
    <citation type="journal article" date="2015" name="Genome Announc.">
        <title>Draft Genome Sequence of Clostridium tyrobutyricum Strain DIVETGP, Isolated from Cow's Milk for Grana Padano Production.</title>
        <authorList>
            <person name="Soggiu A."/>
            <person name="Piras C."/>
            <person name="Gaiarsa S."/>
            <person name="Sassera D."/>
            <person name="Roncada P."/>
            <person name="Bendixen E."/>
            <person name="Brasca M."/>
            <person name="Bonizzi L."/>
        </authorList>
    </citation>
    <scope>NUCLEOTIDE SEQUENCE [LARGE SCALE GENOMIC DNA]</scope>
    <source>
        <strain evidence="2 3">DIVETGP</strain>
    </source>
</reference>
<keyword evidence="3" id="KW-1185">Reference proteome</keyword>
<keyword evidence="1" id="KW-0812">Transmembrane</keyword>
<dbReference type="AlphaFoldDB" id="W6N785"/>
<dbReference type="Proteomes" id="UP000019482">
    <property type="component" value="Unassembled WGS sequence"/>
</dbReference>
<organism evidence="2 3">
    <name type="scientific">Clostridium tyrobutyricum DIVETGP</name>
    <dbReference type="NCBI Taxonomy" id="1408889"/>
    <lineage>
        <taxon>Bacteria</taxon>
        <taxon>Bacillati</taxon>
        <taxon>Bacillota</taxon>
        <taxon>Clostridia</taxon>
        <taxon>Eubacteriales</taxon>
        <taxon>Clostridiaceae</taxon>
        <taxon>Clostridium</taxon>
    </lineage>
</organism>
<accession>W6N785</accession>
<dbReference type="EMBL" id="CBXI010000043">
    <property type="protein sequence ID" value="CDL92598.1"/>
    <property type="molecule type" value="Genomic_DNA"/>
</dbReference>
<evidence type="ECO:0000256" key="1">
    <source>
        <dbReference type="SAM" id="Phobius"/>
    </source>
</evidence>
<sequence>MGYYNSQYEDYYNQLKGKAKYIPHYNKTTNNRNNKFNIGKFITKRIIRDLTGVLILSVIVVGCRLISTPETKAVYSYSKKVINETYDYNSIKDRITNISFKDLKNTTRNIINRVQINLPN</sequence>
<proteinExistence type="predicted"/>
<name>W6N785_CLOTY</name>
<protein>
    <submittedName>
        <fullName evidence="2">Cell wall endopeptidase, family M23/M37</fullName>
    </submittedName>
</protein>
<evidence type="ECO:0000313" key="3">
    <source>
        <dbReference type="Proteomes" id="UP000019482"/>
    </source>
</evidence>